<accession>A0A7R8ZJA0</accession>
<gene>
    <name evidence="12" type="ORF">CTOB1V02_LOCUS1491</name>
</gene>
<evidence type="ECO:0000256" key="3">
    <source>
        <dbReference type="ARBA" id="ARBA00022679"/>
    </source>
</evidence>
<dbReference type="AlphaFoldDB" id="A0A7R8ZJA0"/>
<feature type="transmembrane region" description="Helical" evidence="10">
    <location>
        <begin position="262"/>
        <end position="282"/>
    </location>
</feature>
<comment type="similarity">
    <text evidence="10">Belongs to the ELO family.</text>
</comment>
<protein>
    <recommendedName>
        <fullName evidence="10">Elongation of very long chain fatty acids protein</fullName>
        <ecNumber evidence="10">2.3.1.199</ecNumber>
    </recommendedName>
    <alternativeName>
        <fullName evidence="10">Very-long-chain 3-oxoacyl-CoA synthase</fullName>
    </alternativeName>
</protein>
<dbReference type="Pfam" id="PF01151">
    <property type="entry name" value="ELO"/>
    <property type="match status" value="1"/>
</dbReference>
<feature type="transmembrane region" description="Helical" evidence="10">
    <location>
        <begin position="294"/>
        <end position="313"/>
    </location>
</feature>
<evidence type="ECO:0000256" key="10">
    <source>
        <dbReference type="RuleBase" id="RU361115"/>
    </source>
</evidence>
<dbReference type="InterPro" id="IPR002076">
    <property type="entry name" value="ELO_fam"/>
</dbReference>
<evidence type="ECO:0000256" key="1">
    <source>
        <dbReference type="ARBA" id="ARBA00004141"/>
    </source>
</evidence>
<feature type="transmembrane region" description="Helical" evidence="10">
    <location>
        <begin position="129"/>
        <end position="150"/>
    </location>
</feature>
<feature type="transmembrane region" description="Helical" evidence="10">
    <location>
        <begin position="162"/>
        <end position="185"/>
    </location>
</feature>
<feature type="compositionally biased region" description="Polar residues" evidence="11">
    <location>
        <begin position="22"/>
        <end position="33"/>
    </location>
</feature>
<keyword evidence="9 10" id="KW-0275">Fatty acid biosynthesis</keyword>
<dbReference type="InterPro" id="IPR030457">
    <property type="entry name" value="ELO_CS"/>
</dbReference>
<dbReference type="PANTHER" id="PTHR11157:SF17">
    <property type="entry name" value="ELONGATION OF VERY LONG CHAIN FATTY ACIDS PROTEIN 6"/>
    <property type="match status" value="1"/>
</dbReference>
<comment type="subcellular location">
    <subcellularLocation>
        <location evidence="1">Membrane</location>
        <topology evidence="1">Multi-pass membrane protein</topology>
    </subcellularLocation>
</comment>
<dbReference type="EC" id="2.3.1.199" evidence="10"/>
<feature type="region of interest" description="Disordered" evidence="11">
    <location>
        <begin position="1"/>
        <end position="33"/>
    </location>
</feature>
<comment type="catalytic activity">
    <reaction evidence="10">
        <text>a very-long-chain acyl-CoA + malonyl-CoA + H(+) = a very-long-chain 3-oxoacyl-CoA + CO2 + CoA</text>
        <dbReference type="Rhea" id="RHEA:32727"/>
        <dbReference type="ChEBI" id="CHEBI:15378"/>
        <dbReference type="ChEBI" id="CHEBI:16526"/>
        <dbReference type="ChEBI" id="CHEBI:57287"/>
        <dbReference type="ChEBI" id="CHEBI:57384"/>
        <dbReference type="ChEBI" id="CHEBI:90725"/>
        <dbReference type="ChEBI" id="CHEBI:90736"/>
        <dbReference type="EC" id="2.3.1.199"/>
    </reaction>
</comment>
<dbReference type="OrthoDB" id="10259681at2759"/>
<evidence type="ECO:0000256" key="5">
    <source>
        <dbReference type="ARBA" id="ARBA00022832"/>
    </source>
</evidence>
<evidence type="ECO:0000256" key="4">
    <source>
        <dbReference type="ARBA" id="ARBA00022692"/>
    </source>
</evidence>
<dbReference type="GO" id="GO:0034626">
    <property type="term" value="P:fatty acid elongation, polyunsaturated fatty acid"/>
    <property type="evidence" value="ECO:0007669"/>
    <property type="project" value="TreeGrafter"/>
</dbReference>
<keyword evidence="4 10" id="KW-0812">Transmembrane</keyword>
<name>A0A7R8ZJA0_9CRUS</name>
<evidence type="ECO:0000256" key="6">
    <source>
        <dbReference type="ARBA" id="ARBA00022989"/>
    </source>
</evidence>
<dbReference type="GO" id="GO:0042761">
    <property type="term" value="P:very long-chain fatty acid biosynthetic process"/>
    <property type="evidence" value="ECO:0007669"/>
    <property type="project" value="TreeGrafter"/>
</dbReference>
<evidence type="ECO:0000256" key="8">
    <source>
        <dbReference type="ARBA" id="ARBA00023136"/>
    </source>
</evidence>
<proteinExistence type="inferred from homology"/>
<reference evidence="12" key="1">
    <citation type="submission" date="2020-11" db="EMBL/GenBank/DDBJ databases">
        <authorList>
            <person name="Tran Van P."/>
        </authorList>
    </citation>
    <scope>NUCLEOTIDE SEQUENCE</scope>
</reference>
<dbReference type="PANTHER" id="PTHR11157">
    <property type="entry name" value="FATTY ACID ACYL TRANSFERASE-RELATED"/>
    <property type="match status" value="1"/>
</dbReference>
<sequence>MQTFTPSSSGVSRSAPHRATLQIPQPLQMSSGGSVEIDSITDREVGLLGHQSACEFVLVNFELQKMEKMYMDPDLGPMTEAEYNWTQGLKHNFYRPPRPVPCSILAPTAFEAQFQQLVFSQSLWFHRHWWYAFPISALYLVLIFGGRRLMENRKPYELRRPLIIWNWSLAIFSILGSFRAAYFTWGEFKNLSFSEALCYVSHADDSCRVVVIWPVLFCWSKVLELGDTLFVVLRKRPLIFLHWYHHVTVLLYVWYEAGQGPAVAVYFGTINIMVHAFMYSYYALRAQGYWIPKWVSICLTLMQISQMFVGLYLNYHAFQFKKIIPDCRHHFMDFVACGLMYGSYCILFIWFFYKAYLTDEKQKLKERTLRGTKSSATATPEKKVH</sequence>
<dbReference type="GO" id="GO:0034625">
    <property type="term" value="P:fatty acid elongation, monounsaturated fatty acid"/>
    <property type="evidence" value="ECO:0007669"/>
    <property type="project" value="TreeGrafter"/>
</dbReference>
<evidence type="ECO:0000256" key="7">
    <source>
        <dbReference type="ARBA" id="ARBA00023098"/>
    </source>
</evidence>
<dbReference type="GO" id="GO:0030148">
    <property type="term" value="P:sphingolipid biosynthetic process"/>
    <property type="evidence" value="ECO:0007669"/>
    <property type="project" value="TreeGrafter"/>
</dbReference>
<keyword evidence="8 10" id="KW-0472">Membrane</keyword>
<dbReference type="GO" id="GO:0009922">
    <property type="term" value="F:fatty acid elongase activity"/>
    <property type="evidence" value="ECO:0007669"/>
    <property type="project" value="UniProtKB-EC"/>
</dbReference>
<feature type="compositionally biased region" description="Polar residues" evidence="11">
    <location>
        <begin position="1"/>
        <end position="12"/>
    </location>
</feature>
<keyword evidence="2 10" id="KW-0444">Lipid biosynthesis</keyword>
<dbReference type="GO" id="GO:0005789">
    <property type="term" value="C:endoplasmic reticulum membrane"/>
    <property type="evidence" value="ECO:0007669"/>
    <property type="project" value="TreeGrafter"/>
</dbReference>
<dbReference type="PROSITE" id="PS01188">
    <property type="entry name" value="ELO"/>
    <property type="match status" value="1"/>
</dbReference>
<feature type="transmembrane region" description="Helical" evidence="10">
    <location>
        <begin position="334"/>
        <end position="353"/>
    </location>
</feature>
<evidence type="ECO:0000256" key="11">
    <source>
        <dbReference type="SAM" id="MobiDB-lite"/>
    </source>
</evidence>
<keyword evidence="3 10" id="KW-0808">Transferase</keyword>
<evidence type="ECO:0000256" key="2">
    <source>
        <dbReference type="ARBA" id="ARBA00022516"/>
    </source>
</evidence>
<organism evidence="12">
    <name type="scientific">Cyprideis torosa</name>
    <dbReference type="NCBI Taxonomy" id="163714"/>
    <lineage>
        <taxon>Eukaryota</taxon>
        <taxon>Metazoa</taxon>
        <taxon>Ecdysozoa</taxon>
        <taxon>Arthropoda</taxon>
        <taxon>Crustacea</taxon>
        <taxon>Oligostraca</taxon>
        <taxon>Ostracoda</taxon>
        <taxon>Podocopa</taxon>
        <taxon>Podocopida</taxon>
        <taxon>Cytherocopina</taxon>
        <taxon>Cytheroidea</taxon>
        <taxon>Cytherideidae</taxon>
        <taxon>Cyprideis</taxon>
    </lineage>
</organism>
<dbReference type="GO" id="GO:0019367">
    <property type="term" value="P:fatty acid elongation, saturated fatty acid"/>
    <property type="evidence" value="ECO:0007669"/>
    <property type="project" value="TreeGrafter"/>
</dbReference>
<evidence type="ECO:0000256" key="9">
    <source>
        <dbReference type="ARBA" id="ARBA00023160"/>
    </source>
</evidence>
<keyword evidence="7 10" id="KW-0443">Lipid metabolism</keyword>
<dbReference type="EMBL" id="OB660212">
    <property type="protein sequence ID" value="CAD7223507.1"/>
    <property type="molecule type" value="Genomic_DNA"/>
</dbReference>
<feature type="transmembrane region" description="Helical" evidence="10">
    <location>
        <begin position="238"/>
        <end position="255"/>
    </location>
</feature>
<keyword evidence="5 10" id="KW-0276">Fatty acid metabolism</keyword>
<evidence type="ECO:0000313" key="12">
    <source>
        <dbReference type="EMBL" id="CAD7223507.1"/>
    </source>
</evidence>
<keyword evidence="6 10" id="KW-1133">Transmembrane helix</keyword>